<reference evidence="1 2" key="1">
    <citation type="submission" date="2019-05" db="EMBL/GenBank/DDBJ databases">
        <title>Another draft genome of Portunus trituberculatus and its Hox gene families provides insights of decapod evolution.</title>
        <authorList>
            <person name="Jeong J.-H."/>
            <person name="Song I."/>
            <person name="Kim S."/>
            <person name="Choi T."/>
            <person name="Kim D."/>
            <person name="Ryu S."/>
            <person name="Kim W."/>
        </authorList>
    </citation>
    <scope>NUCLEOTIDE SEQUENCE [LARGE SCALE GENOMIC DNA]</scope>
    <source>
        <tissue evidence="1">Muscle</tissue>
    </source>
</reference>
<proteinExistence type="predicted"/>
<comment type="caution">
    <text evidence="1">The sequence shown here is derived from an EMBL/GenBank/DDBJ whole genome shotgun (WGS) entry which is preliminary data.</text>
</comment>
<keyword evidence="2" id="KW-1185">Reference proteome</keyword>
<organism evidence="1 2">
    <name type="scientific">Portunus trituberculatus</name>
    <name type="common">Swimming crab</name>
    <name type="synonym">Neptunus trituberculatus</name>
    <dbReference type="NCBI Taxonomy" id="210409"/>
    <lineage>
        <taxon>Eukaryota</taxon>
        <taxon>Metazoa</taxon>
        <taxon>Ecdysozoa</taxon>
        <taxon>Arthropoda</taxon>
        <taxon>Crustacea</taxon>
        <taxon>Multicrustacea</taxon>
        <taxon>Malacostraca</taxon>
        <taxon>Eumalacostraca</taxon>
        <taxon>Eucarida</taxon>
        <taxon>Decapoda</taxon>
        <taxon>Pleocyemata</taxon>
        <taxon>Brachyura</taxon>
        <taxon>Eubrachyura</taxon>
        <taxon>Portunoidea</taxon>
        <taxon>Portunidae</taxon>
        <taxon>Portuninae</taxon>
        <taxon>Portunus</taxon>
    </lineage>
</organism>
<dbReference type="Proteomes" id="UP000324222">
    <property type="component" value="Unassembled WGS sequence"/>
</dbReference>
<protein>
    <submittedName>
        <fullName evidence="1">Uncharacterized protein</fullName>
    </submittedName>
</protein>
<evidence type="ECO:0000313" key="1">
    <source>
        <dbReference type="EMBL" id="MPC16088.1"/>
    </source>
</evidence>
<dbReference type="AlphaFoldDB" id="A0A5B7D3K5"/>
<evidence type="ECO:0000313" key="2">
    <source>
        <dbReference type="Proteomes" id="UP000324222"/>
    </source>
</evidence>
<sequence length="87" mass="9339">MTTKRQVDARSIGAPCACPNKCFEKICEAIMASLRGNIRCRVIQCPPVTCANPTLDAGQCCPFEANMTISTEAVHGIVKVDLADRAL</sequence>
<dbReference type="EMBL" id="VSRR010000476">
    <property type="protein sequence ID" value="MPC16088.1"/>
    <property type="molecule type" value="Genomic_DNA"/>
</dbReference>
<name>A0A5B7D3K5_PORTR</name>
<gene>
    <name evidence="1" type="ORF">E2C01_008902</name>
</gene>
<accession>A0A5B7D3K5</accession>